<gene>
    <name evidence="7" type="ORF">FG385_21595</name>
</gene>
<proteinExistence type="predicted"/>
<dbReference type="PANTHER" id="PTHR23508">
    <property type="entry name" value="CARBOXYLIC ACID TRANSPORTER PROTEIN HOMOLOG"/>
    <property type="match status" value="1"/>
</dbReference>
<dbReference type="PANTHER" id="PTHR23508:SF10">
    <property type="entry name" value="CARBOXYLIC ACID TRANSPORTER PROTEIN HOMOLOG"/>
    <property type="match status" value="1"/>
</dbReference>
<dbReference type="PROSITE" id="PS50850">
    <property type="entry name" value="MFS"/>
    <property type="match status" value="1"/>
</dbReference>
<feature type="transmembrane region" description="Helical" evidence="5">
    <location>
        <begin position="120"/>
        <end position="139"/>
    </location>
</feature>
<feature type="transmembrane region" description="Helical" evidence="5">
    <location>
        <begin position="412"/>
        <end position="431"/>
    </location>
</feature>
<dbReference type="PROSITE" id="PS00217">
    <property type="entry name" value="SUGAR_TRANSPORT_2"/>
    <property type="match status" value="1"/>
</dbReference>
<dbReference type="InterPro" id="IPR011701">
    <property type="entry name" value="MFS"/>
</dbReference>
<reference evidence="7 8" key="1">
    <citation type="submission" date="2019-06" db="EMBL/GenBank/DDBJ databases">
        <title>Amycolatopsis alkalitolerans sp. nov., isolated from Gastrodia elata Blume.</title>
        <authorList>
            <person name="Narsing Rao M.P."/>
            <person name="Li W.J."/>
        </authorList>
    </citation>
    <scope>NUCLEOTIDE SEQUENCE [LARGE SCALE GENOMIC DNA]</scope>
    <source>
        <strain evidence="7 8">SYSUP0005</strain>
    </source>
</reference>
<evidence type="ECO:0000256" key="3">
    <source>
        <dbReference type="ARBA" id="ARBA00022989"/>
    </source>
</evidence>
<keyword evidence="8" id="KW-1185">Reference proteome</keyword>
<feature type="transmembrane region" description="Helical" evidence="5">
    <location>
        <begin position="291"/>
        <end position="310"/>
    </location>
</feature>
<dbReference type="InterPro" id="IPR020846">
    <property type="entry name" value="MFS_dom"/>
</dbReference>
<keyword evidence="2 5" id="KW-0812">Transmembrane</keyword>
<dbReference type="AlphaFoldDB" id="A0A5C4M0U8"/>
<dbReference type="EMBL" id="VDFW01000020">
    <property type="protein sequence ID" value="TNC23340.1"/>
    <property type="molecule type" value="Genomic_DNA"/>
</dbReference>
<dbReference type="SUPFAM" id="SSF103473">
    <property type="entry name" value="MFS general substrate transporter"/>
    <property type="match status" value="1"/>
</dbReference>
<keyword evidence="4 5" id="KW-0472">Membrane</keyword>
<feature type="transmembrane region" description="Helical" evidence="5">
    <location>
        <begin position="51"/>
        <end position="73"/>
    </location>
</feature>
<evidence type="ECO:0000259" key="6">
    <source>
        <dbReference type="PROSITE" id="PS50850"/>
    </source>
</evidence>
<evidence type="ECO:0000256" key="5">
    <source>
        <dbReference type="SAM" id="Phobius"/>
    </source>
</evidence>
<evidence type="ECO:0000313" key="8">
    <source>
        <dbReference type="Proteomes" id="UP000305546"/>
    </source>
</evidence>
<keyword evidence="3 5" id="KW-1133">Transmembrane helix</keyword>
<dbReference type="GO" id="GO:0005886">
    <property type="term" value="C:plasma membrane"/>
    <property type="evidence" value="ECO:0007669"/>
    <property type="project" value="UniProtKB-SubCell"/>
</dbReference>
<feature type="transmembrane region" description="Helical" evidence="5">
    <location>
        <begin position="354"/>
        <end position="371"/>
    </location>
</feature>
<comment type="caution">
    <text evidence="7">The sequence shown here is derived from an EMBL/GenBank/DDBJ whole genome shotgun (WGS) entry which is preliminary data.</text>
</comment>
<dbReference type="GO" id="GO:0046943">
    <property type="term" value="F:carboxylic acid transmembrane transporter activity"/>
    <property type="evidence" value="ECO:0007669"/>
    <property type="project" value="TreeGrafter"/>
</dbReference>
<evidence type="ECO:0000256" key="2">
    <source>
        <dbReference type="ARBA" id="ARBA00022692"/>
    </source>
</evidence>
<evidence type="ECO:0000256" key="4">
    <source>
        <dbReference type="ARBA" id="ARBA00023136"/>
    </source>
</evidence>
<feature type="transmembrane region" description="Helical" evidence="5">
    <location>
        <begin position="443"/>
        <end position="462"/>
    </location>
</feature>
<dbReference type="InterPro" id="IPR036259">
    <property type="entry name" value="MFS_trans_sf"/>
</dbReference>
<feature type="transmembrane region" description="Helical" evidence="5">
    <location>
        <begin position="322"/>
        <end position="342"/>
    </location>
</feature>
<feature type="transmembrane region" description="Helical" evidence="5">
    <location>
        <begin position="178"/>
        <end position="197"/>
    </location>
</feature>
<dbReference type="Pfam" id="PF07690">
    <property type="entry name" value="MFS_1"/>
    <property type="match status" value="1"/>
</dbReference>
<evidence type="ECO:0000313" key="7">
    <source>
        <dbReference type="EMBL" id="TNC23340.1"/>
    </source>
</evidence>
<evidence type="ECO:0000256" key="1">
    <source>
        <dbReference type="ARBA" id="ARBA00004651"/>
    </source>
</evidence>
<feature type="domain" description="Major facilitator superfamily (MFS) profile" evidence="6">
    <location>
        <begin position="55"/>
        <end position="467"/>
    </location>
</feature>
<accession>A0A5C4M0U8</accession>
<dbReference type="Gene3D" id="1.20.1250.20">
    <property type="entry name" value="MFS general substrate transporter like domains"/>
    <property type="match status" value="1"/>
</dbReference>
<comment type="subcellular location">
    <subcellularLocation>
        <location evidence="1">Cell membrane</location>
        <topology evidence="1">Multi-pass membrane protein</topology>
    </subcellularLocation>
</comment>
<dbReference type="InterPro" id="IPR005829">
    <property type="entry name" value="Sugar_transporter_CS"/>
</dbReference>
<feature type="transmembrane region" description="Helical" evidence="5">
    <location>
        <begin position="93"/>
        <end position="113"/>
    </location>
</feature>
<dbReference type="Proteomes" id="UP000305546">
    <property type="component" value="Unassembled WGS sequence"/>
</dbReference>
<protein>
    <submittedName>
        <fullName evidence="7">MFS transporter</fullName>
    </submittedName>
</protein>
<feature type="transmembrane region" description="Helical" evidence="5">
    <location>
        <begin position="209"/>
        <end position="229"/>
    </location>
</feature>
<feature type="transmembrane region" description="Helical" evidence="5">
    <location>
        <begin position="145"/>
        <end position="166"/>
    </location>
</feature>
<feature type="transmembrane region" description="Helical" evidence="5">
    <location>
        <begin position="377"/>
        <end position="400"/>
    </location>
</feature>
<name>A0A5C4M0U8_9PSEU</name>
<organism evidence="7 8">
    <name type="scientific">Amycolatopsis alkalitolerans</name>
    <dbReference type="NCBI Taxonomy" id="2547244"/>
    <lineage>
        <taxon>Bacteria</taxon>
        <taxon>Bacillati</taxon>
        <taxon>Actinomycetota</taxon>
        <taxon>Actinomycetes</taxon>
        <taxon>Pseudonocardiales</taxon>
        <taxon>Pseudonocardiaceae</taxon>
        <taxon>Amycolatopsis</taxon>
    </lineage>
</organism>
<sequence length="494" mass="52815">MGPRRRRRGRSRDQACFVSPLPHKGVCPLSSPSVQTVDVFPIIERQRAGRFWISLFVVSWAITFLDGFDLQILSFAGRYIKKAYHLSDTQLGTLGTIGLLGTLIGGLALGYLGDRLGRRPSIMVATIGFGIFMVVFIFAQDYTQLVILRVLAGLFLGGMLPLAWALNTEFAPARFRSTSVVIIMIGYSLGSAAGGPVSNLLIPRFGWESVFVAGGVASLLAVIPVALVLPESVKFLAQKDRKQDKIAKILRRIDPSLKFAEGTRFVAGLVDKKRFNPAQLFSDKLRMITSLLWIAYICSSAVVFYLAFWGPILNERLGFSTSAAATIAACASVAGAVGQLLIGRFIDKRGAGTIAIMPLLGVPCLLLIGLAPLSAGVYILILLVAHIFIIGGHGGVHSIASIFYRPAIRANGGAWATSIAKFGAMLGPWLAGVIMDGGLGARGTFFVFALFPLLMSGLLFWLGRVQKRLPPDADGALTSVSGASAATRTEEAVA</sequence>